<gene>
    <name evidence="1" type="ORF">H4W29_006577</name>
</gene>
<reference evidence="1 2" key="1">
    <citation type="submission" date="2020-10" db="EMBL/GenBank/DDBJ databases">
        <title>Sequencing the genomes of 1000 actinobacteria strains.</title>
        <authorList>
            <person name="Klenk H.-P."/>
        </authorList>
    </citation>
    <scope>NUCLEOTIDE SEQUENCE [LARGE SCALE GENOMIC DNA]</scope>
    <source>
        <strain evidence="1 2">DSM 7307</strain>
    </source>
</reference>
<evidence type="ECO:0000313" key="2">
    <source>
        <dbReference type="Proteomes" id="UP000620262"/>
    </source>
</evidence>
<proteinExistence type="predicted"/>
<comment type="caution">
    <text evidence="1">The sequence shown here is derived from an EMBL/GenBank/DDBJ whole genome shotgun (WGS) entry which is preliminary data.</text>
</comment>
<dbReference type="EMBL" id="JADBEC010000003">
    <property type="protein sequence ID" value="MBE1509330.1"/>
    <property type="molecule type" value="Genomic_DNA"/>
</dbReference>
<accession>A0ABR9J1M9</accession>
<organism evidence="1 2">
    <name type="scientific">Rhizobium viscosum</name>
    <name type="common">Arthrobacter viscosus</name>
    <dbReference type="NCBI Taxonomy" id="1673"/>
    <lineage>
        <taxon>Bacteria</taxon>
        <taxon>Pseudomonadati</taxon>
        <taxon>Pseudomonadota</taxon>
        <taxon>Alphaproteobacteria</taxon>
        <taxon>Hyphomicrobiales</taxon>
        <taxon>Rhizobiaceae</taxon>
        <taxon>Rhizobium/Agrobacterium group</taxon>
        <taxon>Rhizobium</taxon>
    </lineage>
</organism>
<keyword evidence="2" id="KW-1185">Reference proteome</keyword>
<evidence type="ECO:0000313" key="1">
    <source>
        <dbReference type="EMBL" id="MBE1509330.1"/>
    </source>
</evidence>
<protein>
    <submittedName>
        <fullName evidence="1">Uncharacterized protein</fullName>
    </submittedName>
</protein>
<dbReference type="Proteomes" id="UP000620262">
    <property type="component" value="Unassembled WGS sequence"/>
</dbReference>
<name>A0ABR9J1M9_RHIVS</name>
<sequence>MMTIVVLVSFDICNSPFCSGSGIAGTARRMRVTVPGNASKSANLAVLPGIDALPAATKTK</sequence>